<evidence type="ECO:0000256" key="3">
    <source>
        <dbReference type="ARBA" id="ARBA00019691"/>
    </source>
</evidence>
<evidence type="ECO:0000256" key="9">
    <source>
        <dbReference type="SAM" id="Coils"/>
    </source>
</evidence>
<dbReference type="GO" id="GO:0003712">
    <property type="term" value="F:transcription coregulator activity"/>
    <property type="evidence" value="ECO:0007669"/>
    <property type="project" value="TreeGrafter"/>
</dbReference>
<evidence type="ECO:0000256" key="6">
    <source>
        <dbReference type="ARBA" id="ARBA00023163"/>
    </source>
</evidence>
<reference evidence="10 11" key="1">
    <citation type="journal article" date="2020" name="ISME J.">
        <title>Uncovering the hidden diversity of litter-decomposition mechanisms in mushroom-forming fungi.</title>
        <authorList>
            <person name="Floudas D."/>
            <person name="Bentzer J."/>
            <person name="Ahren D."/>
            <person name="Johansson T."/>
            <person name="Persson P."/>
            <person name="Tunlid A."/>
        </authorList>
    </citation>
    <scope>NUCLEOTIDE SEQUENCE [LARGE SCALE GENOMIC DNA]</scope>
    <source>
        <strain evidence="10 11">CBS 291.85</strain>
    </source>
</reference>
<dbReference type="GO" id="GO:0006357">
    <property type="term" value="P:regulation of transcription by RNA polymerase II"/>
    <property type="evidence" value="ECO:0007669"/>
    <property type="project" value="TreeGrafter"/>
</dbReference>
<dbReference type="PANTHER" id="PTHR13381">
    <property type="entry name" value="RNA POLYMERASE II HOLOENZYME COMPONENT SRB7"/>
    <property type="match status" value="1"/>
</dbReference>
<feature type="coiled-coil region" evidence="9">
    <location>
        <begin position="104"/>
        <end position="131"/>
    </location>
</feature>
<evidence type="ECO:0000256" key="4">
    <source>
        <dbReference type="ARBA" id="ARBA00023015"/>
    </source>
</evidence>
<evidence type="ECO:0000256" key="2">
    <source>
        <dbReference type="ARBA" id="ARBA00005770"/>
    </source>
</evidence>
<dbReference type="PANTHER" id="PTHR13381:SF0">
    <property type="entry name" value="MEDIATOR OF RNA POLYMERASE II TRANSCRIPTION SUBUNIT 21"/>
    <property type="match status" value="1"/>
</dbReference>
<keyword evidence="4 8" id="KW-0805">Transcription regulation</keyword>
<dbReference type="GO" id="GO:0016592">
    <property type="term" value="C:mediator complex"/>
    <property type="evidence" value="ECO:0007669"/>
    <property type="project" value="UniProtKB-UniRule"/>
</dbReference>
<evidence type="ECO:0000256" key="5">
    <source>
        <dbReference type="ARBA" id="ARBA00023159"/>
    </source>
</evidence>
<evidence type="ECO:0000256" key="8">
    <source>
        <dbReference type="RuleBase" id="RU366036"/>
    </source>
</evidence>
<dbReference type="AlphaFoldDB" id="A0A8H5LK43"/>
<keyword evidence="5 8" id="KW-0010">Activator</keyword>
<keyword evidence="7 8" id="KW-0539">Nucleus</keyword>
<evidence type="ECO:0000313" key="11">
    <source>
        <dbReference type="Proteomes" id="UP000559256"/>
    </source>
</evidence>
<comment type="caution">
    <text evidence="10">The sequence shown here is derived from an EMBL/GenBank/DDBJ whole genome shotgun (WGS) entry which is preliminary data.</text>
</comment>
<dbReference type="Proteomes" id="UP000559256">
    <property type="component" value="Unassembled WGS sequence"/>
</dbReference>
<comment type="subunit">
    <text evidence="8">Component of the Mediator complex.</text>
</comment>
<proteinExistence type="inferred from homology"/>
<comment type="similarity">
    <text evidence="2 8">Belongs to the Mediator complex subunit 21 family.</text>
</comment>
<dbReference type="Pfam" id="PF11221">
    <property type="entry name" value="Med21"/>
    <property type="match status" value="1"/>
</dbReference>
<dbReference type="OrthoDB" id="526653at2759"/>
<evidence type="ECO:0000313" key="10">
    <source>
        <dbReference type="EMBL" id="KAF5360084.1"/>
    </source>
</evidence>
<evidence type="ECO:0000256" key="7">
    <source>
        <dbReference type="ARBA" id="ARBA00023242"/>
    </source>
</evidence>
<protein>
    <recommendedName>
        <fullName evidence="3 8">Mediator of RNA polymerase II transcription subunit 21</fullName>
    </recommendedName>
</protein>
<gene>
    <name evidence="10" type="ORF">D9758_007574</name>
</gene>
<dbReference type="Gene3D" id="6.10.280.10">
    <property type="entry name" value="Mediator complex, subunit Med21"/>
    <property type="match status" value="1"/>
</dbReference>
<dbReference type="InterPro" id="IPR037212">
    <property type="entry name" value="Med7/Med21-like"/>
</dbReference>
<dbReference type="EMBL" id="JAACJM010000045">
    <property type="protein sequence ID" value="KAF5360084.1"/>
    <property type="molecule type" value="Genomic_DNA"/>
</dbReference>
<keyword evidence="6 8" id="KW-0804">Transcription</keyword>
<dbReference type="InterPro" id="IPR021384">
    <property type="entry name" value="Mediator_Med21"/>
</dbReference>
<comment type="function">
    <text evidence="8">Component of the Mediator complex, a coactivator involved in the regulated transcription of nearly all RNA polymerase II-dependent genes. Mediator functions as a bridge to convey information from gene-specific regulatory proteins to the basal RNA polymerase II transcription machinery. Mediator is recruited to promoters by direct interactions with regulatory proteins and serves as a scaffold for the assembly of a functional preinitiation complex with RNA polymerase II and the general transcription factors.</text>
</comment>
<comment type="subcellular location">
    <subcellularLocation>
        <location evidence="1 8">Nucleus</location>
    </subcellularLocation>
</comment>
<sequence>MDHEIQNLLMIMSNSIAYLTSRANFLEISPEIPVTKQRNPEKYDTPEVFEGVFVVAWMRYGTPLVDMLTSLHDSENKKELVTDLVRKAKQIEYLISSLPEPESEEEQAGRLQSLEEEMQAANVQYIAAVNRAKTLHAQISDLLHTMLTEVDTDLV</sequence>
<keyword evidence="9" id="KW-0175">Coiled coil</keyword>
<organism evidence="10 11">
    <name type="scientific">Tetrapyrgos nigripes</name>
    <dbReference type="NCBI Taxonomy" id="182062"/>
    <lineage>
        <taxon>Eukaryota</taxon>
        <taxon>Fungi</taxon>
        <taxon>Dikarya</taxon>
        <taxon>Basidiomycota</taxon>
        <taxon>Agaricomycotina</taxon>
        <taxon>Agaricomycetes</taxon>
        <taxon>Agaricomycetidae</taxon>
        <taxon>Agaricales</taxon>
        <taxon>Marasmiineae</taxon>
        <taxon>Marasmiaceae</taxon>
        <taxon>Tetrapyrgos</taxon>
    </lineage>
</organism>
<accession>A0A8H5LK43</accession>
<dbReference type="SUPFAM" id="SSF140718">
    <property type="entry name" value="Mediator hinge subcomplex-like"/>
    <property type="match status" value="1"/>
</dbReference>
<name>A0A8H5LK43_9AGAR</name>
<keyword evidence="11" id="KW-1185">Reference proteome</keyword>
<evidence type="ECO:0000256" key="1">
    <source>
        <dbReference type="ARBA" id="ARBA00004123"/>
    </source>
</evidence>